<feature type="chain" id="PRO_5005600252" evidence="1">
    <location>
        <begin position="20"/>
        <end position="160"/>
    </location>
</feature>
<dbReference type="OrthoDB" id="5878501at2"/>
<organism evidence="2 3">
    <name type="scientific">Vibrio nereis</name>
    <dbReference type="NCBI Taxonomy" id="693"/>
    <lineage>
        <taxon>Bacteria</taxon>
        <taxon>Pseudomonadati</taxon>
        <taxon>Pseudomonadota</taxon>
        <taxon>Gammaproteobacteria</taxon>
        <taxon>Vibrionales</taxon>
        <taxon>Vibrionaceae</taxon>
        <taxon>Vibrio</taxon>
    </lineage>
</organism>
<evidence type="ECO:0000313" key="2">
    <source>
        <dbReference type="EMBL" id="KOO05474.1"/>
    </source>
</evidence>
<protein>
    <submittedName>
        <fullName evidence="2">Uncharacterized protein</fullName>
    </submittedName>
</protein>
<evidence type="ECO:0000313" key="3">
    <source>
        <dbReference type="Proteomes" id="UP000037515"/>
    </source>
</evidence>
<dbReference type="EMBL" id="LHPJ01000001">
    <property type="protein sequence ID" value="KOO05474.1"/>
    <property type="molecule type" value="Genomic_DNA"/>
</dbReference>
<accession>A0A0M0HTU9</accession>
<feature type="signal peptide" evidence="1">
    <location>
        <begin position="1"/>
        <end position="19"/>
    </location>
</feature>
<sequence>MFKLVSWSLLYLLPFQALAGLELVATYQDWEHYESPSFDTGKAVVLGVANSKGSISSNMVALRCTTEGVNLLFFKSLPNEQLVGYMAQAYLDDGSAFTMDVWVKGRTHWATVPAQRTSQFLNAERLTVTLSGDDNQTEQVEVSLRGFESMYQQLLPSCEE</sequence>
<gene>
    <name evidence="2" type="ORF">AKJ17_01375</name>
</gene>
<reference evidence="3" key="1">
    <citation type="submission" date="2015-08" db="EMBL/GenBank/DDBJ databases">
        <title>Vibrio galatheae sp. nov., a novel member of the Vibrionaceae family isolated from the Solomon Islands.</title>
        <authorList>
            <person name="Giubergia S."/>
            <person name="Machado H."/>
            <person name="Mateiu R.V."/>
            <person name="Gram L."/>
        </authorList>
    </citation>
    <scope>NUCLEOTIDE SEQUENCE [LARGE SCALE GENOMIC DNA]</scope>
    <source>
        <strain evidence="3">DSM 19584</strain>
    </source>
</reference>
<evidence type="ECO:0000256" key="1">
    <source>
        <dbReference type="SAM" id="SignalP"/>
    </source>
</evidence>
<proteinExistence type="predicted"/>
<dbReference type="PATRIC" id="fig|693.5.peg.274"/>
<comment type="caution">
    <text evidence="2">The sequence shown here is derived from an EMBL/GenBank/DDBJ whole genome shotgun (WGS) entry which is preliminary data.</text>
</comment>
<dbReference type="AlphaFoldDB" id="A0A0M0HTU9"/>
<keyword evidence="3" id="KW-1185">Reference proteome</keyword>
<name>A0A0M0HTU9_VIBNE</name>
<dbReference type="Proteomes" id="UP000037515">
    <property type="component" value="Unassembled WGS sequence"/>
</dbReference>
<dbReference type="RefSeq" id="WP_053393988.1">
    <property type="nucleotide sequence ID" value="NZ_LHPJ01000001.1"/>
</dbReference>
<keyword evidence="1" id="KW-0732">Signal</keyword>
<dbReference type="STRING" id="693.AKJ17_01375"/>